<evidence type="ECO:0000256" key="2">
    <source>
        <dbReference type="ARBA" id="ARBA00022475"/>
    </source>
</evidence>
<dbReference type="Pfam" id="PF00482">
    <property type="entry name" value="T2SSF"/>
    <property type="match status" value="1"/>
</dbReference>
<dbReference type="InterPro" id="IPR018076">
    <property type="entry name" value="T2SS_GspF_dom"/>
</dbReference>
<sequence>MSWLVGVLVAVAVLVLFGSRPSLRRLESSPRPRRGRGVPRALWAVPPLVAVLLGGGGAVAWVSAGTVAAATATWLAARTMRERRLRRREEETARAILGLALLLRAGRIPTSALTEAAKDCAALAPVVATARLGADVPDALAAVAEAPGREGFGQLAVAWRIAERLGAPVASVLVQVADALRAERELRGVVTAELSMARGSARVLALLPLFALGLGFLAGANPLAFLLGHPAGGWLVLAAVGLVAIGLVWTERLAVTP</sequence>
<feature type="transmembrane region" description="Helical" evidence="6">
    <location>
        <begin position="203"/>
        <end position="225"/>
    </location>
</feature>
<organism evidence="8 9">
    <name type="scientific">Arachnia propionica</name>
    <dbReference type="NCBI Taxonomy" id="1750"/>
    <lineage>
        <taxon>Bacteria</taxon>
        <taxon>Bacillati</taxon>
        <taxon>Actinomycetota</taxon>
        <taxon>Actinomycetes</taxon>
        <taxon>Propionibacteriales</taxon>
        <taxon>Propionibacteriaceae</taxon>
        <taxon>Arachnia</taxon>
    </lineage>
</organism>
<protein>
    <recommendedName>
        <fullName evidence="7">Type II secretion system protein GspF domain-containing protein</fullName>
    </recommendedName>
</protein>
<evidence type="ECO:0000256" key="3">
    <source>
        <dbReference type="ARBA" id="ARBA00022692"/>
    </source>
</evidence>
<dbReference type="OrthoDB" id="3732900at2"/>
<dbReference type="GO" id="GO:0005886">
    <property type="term" value="C:plasma membrane"/>
    <property type="evidence" value="ECO:0007669"/>
    <property type="project" value="UniProtKB-SubCell"/>
</dbReference>
<keyword evidence="5 6" id="KW-0472">Membrane</keyword>
<comment type="caution">
    <text evidence="8">The sequence shown here is derived from an EMBL/GenBank/DDBJ whole genome shotgun (WGS) entry which is preliminary data.</text>
</comment>
<dbReference type="EMBL" id="RQYT01000021">
    <property type="protein sequence ID" value="RRD49184.1"/>
    <property type="molecule type" value="Genomic_DNA"/>
</dbReference>
<keyword evidence="3 6" id="KW-0812">Transmembrane</keyword>
<reference evidence="8 9" key="1">
    <citation type="submission" date="2018-11" db="EMBL/GenBank/DDBJ databases">
        <title>Genomes From Bacteria Associated with the Canine Oral Cavity: a Test Case for Automated Genome-Based Taxonomic Assignment.</title>
        <authorList>
            <person name="Coil D.A."/>
            <person name="Jospin G."/>
            <person name="Darling A.E."/>
            <person name="Wallis C."/>
            <person name="Davis I.J."/>
            <person name="Harris S."/>
            <person name="Eisen J.A."/>
            <person name="Holcombe L.J."/>
            <person name="O'Flynn C."/>
        </authorList>
    </citation>
    <scope>NUCLEOTIDE SEQUENCE [LARGE SCALE GENOMIC DNA]</scope>
    <source>
        <strain evidence="8 9">OH2822_COT-296</strain>
    </source>
</reference>
<evidence type="ECO:0000256" key="4">
    <source>
        <dbReference type="ARBA" id="ARBA00022989"/>
    </source>
</evidence>
<evidence type="ECO:0000256" key="6">
    <source>
        <dbReference type="SAM" id="Phobius"/>
    </source>
</evidence>
<dbReference type="PANTHER" id="PTHR35007:SF4">
    <property type="entry name" value="CONSERVED TRANSMEMBRANE PROTEIN-RELATED"/>
    <property type="match status" value="1"/>
</dbReference>
<evidence type="ECO:0000313" key="8">
    <source>
        <dbReference type="EMBL" id="RRD49184.1"/>
    </source>
</evidence>
<name>A0A3P1WRF2_9ACTN</name>
<feature type="transmembrane region" description="Helical" evidence="6">
    <location>
        <begin position="231"/>
        <end position="250"/>
    </location>
</feature>
<dbReference type="Proteomes" id="UP000280935">
    <property type="component" value="Unassembled WGS sequence"/>
</dbReference>
<feature type="transmembrane region" description="Helical" evidence="6">
    <location>
        <begin position="48"/>
        <end position="77"/>
    </location>
</feature>
<keyword evidence="2" id="KW-1003">Cell membrane</keyword>
<evidence type="ECO:0000259" key="7">
    <source>
        <dbReference type="Pfam" id="PF00482"/>
    </source>
</evidence>
<comment type="subcellular location">
    <subcellularLocation>
        <location evidence="1">Cell membrane</location>
        <topology evidence="1">Multi-pass membrane protein</topology>
    </subcellularLocation>
</comment>
<dbReference type="AlphaFoldDB" id="A0A3P1WRF2"/>
<feature type="domain" description="Type II secretion system protein GspF" evidence="7">
    <location>
        <begin position="99"/>
        <end position="214"/>
    </location>
</feature>
<accession>A0A3P1WRF2</accession>
<evidence type="ECO:0000256" key="1">
    <source>
        <dbReference type="ARBA" id="ARBA00004651"/>
    </source>
</evidence>
<keyword evidence="4 6" id="KW-1133">Transmembrane helix</keyword>
<dbReference type="RefSeq" id="WP_125228211.1">
    <property type="nucleotide sequence ID" value="NZ_RQYT01000021.1"/>
</dbReference>
<dbReference type="PANTHER" id="PTHR35007">
    <property type="entry name" value="INTEGRAL MEMBRANE PROTEIN-RELATED"/>
    <property type="match status" value="1"/>
</dbReference>
<evidence type="ECO:0000313" key="9">
    <source>
        <dbReference type="Proteomes" id="UP000280935"/>
    </source>
</evidence>
<proteinExistence type="predicted"/>
<evidence type="ECO:0000256" key="5">
    <source>
        <dbReference type="ARBA" id="ARBA00023136"/>
    </source>
</evidence>
<gene>
    <name evidence="8" type="ORF">EII35_09375</name>
</gene>